<protein>
    <submittedName>
        <fullName evidence="2">Uncharacterized protein</fullName>
    </submittedName>
</protein>
<dbReference type="RefSeq" id="XP_025360300.1">
    <property type="nucleotide sequence ID" value="XM_025509802.1"/>
</dbReference>
<keyword evidence="3" id="KW-1185">Reference proteome</keyword>
<evidence type="ECO:0000313" key="2">
    <source>
        <dbReference type="EMBL" id="PWN25688.1"/>
    </source>
</evidence>
<feature type="region of interest" description="Disordered" evidence="1">
    <location>
        <begin position="251"/>
        <end position="327"/>
    </location>
</feature>
<name>A0A316ULK9_9BASI</name>
<feature type="compositionally biased region" description="Low complexity" evidence="1">
    <location>
        <begin position="283"/>
        <end position="293"/>
    </location>
</feature>
<gene>
    <name evidence="2" type="ORF">BDZ90DRAFT_71466</name>
</gene>
<evidence type="ECO:0000313" key="3">
    <source>
        <dbReference type="Proteomes" id="UP000245884"/>
    </source>
</evidence>
<feature type="compositionally biased region" description="Polar residues" evidence="1">
    <location>
        <begin position="273"/>
        <end position="282"/>
    </location>
</feature>
<dbReference type="EMBL" id="KZ819675">
    <property type="protein sequence ID" value="PWN25688.1"/>
    <property type="molecule type" value="Genomic_DNA"/>
</dbReference>
<reference evidence="2 3" key="1">
    <citation type="journal article" date="2018" name="Mol. Biol. Evol.">
        <title>Broad Genomic Sampling Reveals a Smut Pathogenic Ancestry of the Fungal Clade Ustilaginomycotina.</title>
        <authorList>
            <person name="Kijpornyongpan T."/>
            <person name="Mondo S.J."/>
            <person name="Barry K."/>
            <person name="Sandor L."/>
            <person name="Lee J."/>
            <person name="Lipzen A."/>
            <person name="Pangilinan J."/>
            <person name="LaButti K."/>
            <person name="Hainaut M."/>
            <person name="Henrissat B."/>
            <person name="Grigoriev I.V."/>
            <person name="Spatafora J.W."/>
            <person name="Aime M.C."/>
        </authorList>
    </citation>
    <scope>NUCLEOTIDE SEQUENCE [LARGE SCALE GENOMIC DNA]</scope>
    <source>
        <strain evidence="2 3">MCA 5214</strain>
    </source>
</reference>
<dbReference type="Proteomes" id="UP000245884">
    <property type="component" value="Unassembled WGS sequence"/>
</dbReference>
<feature type="compositionally biased region" description="Basic and acidic residues" evidence="1">
    <location>
        <begin position="299"/>
        <end position="311"/>
    </location>
</feature>
<proteinExistence type="predicted"/>
<dbReference type="AlphaFoldDB" id="A0A316ULK9"/>
<dbReference type="GeneID" id="37031625"/>
<evidence type="ECO:0000256" key="1">
    <source>
        <dbReference type="SAM" id="MobiDB-lite"/>
    </source>
</evidence>
<organism evidence="2 3">
    <name type="scientific">Jaminaea rosea</name>
    <dbReference type="NCBI Taxonomy" id="1569628"/>
    <lineage>
        <taxon>Eukaryota</taxon>
        <taxon>Fungi</taxon>
        <taxon>Dikarya</taxon>
        <taxon>Basidiomycota</taxon>
        <taxon>Ustilaginomycotina</taxon>
        <taxon>Exobasidiomycetes</taxon>
        <taxon>Microstromatales</taxon>
        <taxon>Microstromatales incertae sedis</taxon>
        <taxon>Jaminaea</taxon>
    </lineage>
</organism>
<accession>A0A316ULK9</accession>
<sequence length="437" mass="47834">MAAEAARKIHDGDDVLRDYDDDPDLIGIVGIQDDGREAKYHFDLDFQRIKPIPDRAVQSQQAGEQGDTRDADRDTVILHTNERVVVQTTDDGQRSVRMTGTGGAIIRANQRTEYRTSLFSQEIRRVARSALEAEGCPVVVHRQADSTITLLATIAGRNFVLATDHLTARVVAGVETSLRLRPIANQWACQPMSATPEASYILRRYRVTIDQRSGLRACYEPFAAPVHARWAGHLLHGIGVRMRDGGARFPLVRGDPASRQRCGPPRARLAWRPSQSSSTQHQRPACAPGARRAGTIDASRPHPRDAPDSHGRHSRRLIPAAPAGPPRWATRGHATGAMSTTFSAFAQKTKCVPAAREEGKAVRRRDEASRASKVTPAIPAMMTTNTTTSKASTFTASLAHSLAKLLVQLLAPRSLRDHYTMSTHGDSGEQKPVRNAC</sequence>